<dbReference type="SMART" id="SM00604">
    <property type="entry name" value="MD"/>
    <property type="match status" value="2"/>
</dbReference>
<dbReference type="Pfam" id="PF24415">
    <property type="entry name" value="Ig_Irg-7"/>
    <property type="match status" value="1"/>
</dbReference>
<dbReference type="WBParaSite" id="Hba_21450">
    <property type="protein sequence ID" value="Hba_21450"/>
    <property type="gene ID" value="Hba_21450"/>
</dbReference>
<dbReference type="InterPro" id="IPR016186">
    <property type="entry name" value="C-type_lectin-like/link_sf"/>
</dbReference>
<dbReference type="InterPro" id="IPR053295">
    <property type="entry name" value="Innate_immunity_reg"/>
</dbReference>
<dbReference type="InterPro" id="IPR057085">
    <property type="entry name" value="Ig_Irg-7"/>
</dbReference>
<dbReference type="PROSITE" id="PS50041">
    <property type="entry name" value="C_TYPE_LECTIN_2"/>
    <property type="match status" value="1"/>
</dbReference>
<organism evidence="3 4">
    <name type="scientific">Heterorhabditis bacteriophora</name>
    <name type="common">Entomopathogenic nematode worm</name>
    <dbReference type="NCBI Taxonomy" id="37862"/>
    <lineage>
        <taxon>Eukaryota</taxon>
        <taxon>Metazoa</taxon>
        <taxon>Ecdysozoa</taxon>
        <taxon>Nematoda</taxon>
        <taxon>Chromadorea</taxon>
        <taxon>Rhabditida</taxon>
        <taxon>Rhabditina</taxon>
        <taxon>Rhabditomorpha</taxon>
        <taxon>Strongyloidea</taxon>
        <taxon>Heterorhabditidae</taxon>
        <taxon>Heterorhabditis</taxon>
    </lineage>
</organism>
<dbReference type="InterPro" id="IPR002035">
    <property type="entry name" value="VWF_A"/>
</dbReference>
<dbReference type="Proteomes" id="UP000095283">
    <property type="component" value="Unplaced"/>
</dbReference>
<keyword evidence="3" id="KW-1185">Reference proteome</keyword>
<dbReference type="SMART" id="SM00034">
    <property type="entry name" value="CLECT"/>
    <property type="match status" value="1"/>
</dbReference>
<evidence type="ECO:0000259" key="2">
    <source>
        <dbReference type="PROSITE" id="PS50234"/>
    </source>
</evidence>
<dbReference type="InterPro" id="IPR001304">
    <property type="entry name" value="C-type_lectin-like"/>
</dbReference>
<dbReference type="SUPFAM" id="SSF53300">
    <property type="entry name" value="vWA-like"/>
    <property type="match status" value="1"/>
</dbReference>
<dbReference type="SUPFAM" id="SSF56436">
    <property type="entry name" value="C-type lectin-like"/>
    <property type="match status" value="1"/>
</dbReference>
<dbReference type="PANTHER" id="PTHR47324">
    <property type="entry name" value="PROTEIN IRG-7-RELATED"/>
    <property type="match status" value="1"/>
</dbReference>
<reference evidence="4" key="1">
    <citation type="submission" date="2016-11" db="UniProtKB">
        <authorList>
            <consortium name="WormBaseParasite"/>
        </authorList>
    </citation>
    <scope>IDENTIFICATION</scope>
</reference>
<dbReference type="AlphaFoldDB" id="A0A1I7XUF1"/>
<dbReference type="InterPro" id="IPR006582">
    <property type="entry name" value="MD_domain"/>
</dbReference>
<feature type="domain" description="C-type lectin" evidence="1">
    <location>
        <begin position="38"/>
        <end position="159"/>
    </location>
</feature>
<dbReference type="InterPro" id="IPR016187">
    <property type="entry name" value="CTDL_fold"/>
</dbReference>
<dbReference type="InterPro" id="IPR036465">
    <property type="entry name" value="vWFA_dom_sf"/>
</dbReference>
<evidence type="ECO:0000313" key="4">
    <source>
        <dbReference type="WBParaSite" id="Hba_21450"/>
    </source>
</evidence>
<dbReference type="CDD" id="cd00037">
    <property type="entry name" value="CLECT"/>
    <property type="match status" value="1"/>
</dbReference>
<proteinExistence type="predicted"/>
<dbReference type="Pfam" id="PF00059">
    <property type="entry name" value="Lectin_C"/>
    <property type="match status" value="1"/>
</dbReference>
<evidence type="ECO:0000313" key="3">
    <source>
        <dbReference type="Proteomes" id="UP000095283"/>
    </source>
</evidence>
<dbReference type="PANTHER" id="PTHR47324:SF1">
    <property type="entry name" value="EGF-LIKE DOMAIN-CONTAINING PROTEIN-RELATED"/>
    <property type="match status" value="1"/>
</dbReference>
<sequence>MCLCTGKQFEIFSLLHDSASNLDIWEVRKECDEHWEKVGQYCFYFGIKELNYNSAQDFCHDANAQLVDDLSESKHNLLKENSEDFWLGLKNSGHGYVWDRPLPQEPVALSQSEQYWAGNGSIPVYDTNKQCVFWDSKAGVYPNTWTPDNCYNLRPFICQKHRYDSNNTNPNDIDTGDIPAGKWYAKITTNSSLSSNLGCYIDIRVQSSLQIATAFTTEVSQDAPNYDPVAGSKLFAYILFIIATNRVTTFVRSQDMGHRSPRLTHAMLWDATNGTLYDAMTYSPRFGCTFPWITQTFKCPRSQQANIEFGISHIGEDEFGNSFQRVTFGHCTKPQISCGNGGIRSNGKCVCTEYWTAECEPEIRTTFSPNWKTLVLVVETTIHNKPAVDTLVKNINTVIADALQNNPDWFQNYALVTFDTNGVSFSNFQYRNAADLTEALKQAYANITTLGSCDMPIYNAIGFASKSQEIASSNSEILLVTSASNSSTANNERQIAKERLINSQAHLNYFYISNDKCSEEFTDTEVAQLAYVSGGNVLTSNSENLSTLLDAYLPTLYSSSVLRNPTIGTNFKCEDGEIQYVQVDQNTTSIYVTAIAEFGTLGVLNPLRRIIEAATLYRNGKTTIYKIDTDDIAGIYSLSLNSPGPCYIHVYSVGGTKVYTEFALTSKTDPKGSHADGNYTNPFTGTGNIATFHLYGAPGHKGMLQYAEIFDPFTSQLLLRSDLYRRDHCSFEYYSDPFDCKSEFLIIFVYGVDENMQQFRREEATYCRGTYKTSVIPPSTLPTTMVPTTNPMDVKFDVAVLIDVTKEANTTYDNMTNFISELLSIYSVSQSGVRVALIPVTNDGVISVATFDTISSNKNLVGYFKQIKTDYNDFDKMGQALEQALNITIDINFMNAGYRKNINNHVIIYVTSSTTFTDKPQNAVNKILTDGTYGIITVGFVSGISNTSILEHIAGGRNCSFPAETYDLMKSHIQDIRNLISKAEYSLSRAVALPHGSFPTSPLGVSSGFKSPSNATHYEWLDTTRTTFRIGKTNSYFGGQLLYSYPMDELGKKYAGFEDFF</sequence>
<dbReference type="PROSITE" id="PS50234">
    <property type="entry name" value="VWFA"/>
    <property type="match status" value="1"/>
</dbReference>
<name>A0A1I7XUF1_HETBA</name>
<dbReference type="Gene3D" id="3.40.50.410">
    <property type="entry name" value="von Willebrand factor, type A domain"/>
    <property type="match status" value="1"/>
</dbReference>
<feature type="domain" description="VWFA" evidence="2">
    <location>
        <begin position="797"/>
        <end position="980"/>
    </location>
</feature>
<dbReference type="Gene3D" id="3.10.100.10">
    <property type="entry name" value="Mannose-Binding Protein A, subunit A"/>
    <property type="match status" value="1"/>
</dbReference>
<dbReference type="Pfam" id="PF00092">
    <property type="entry name" value="VWA"/>
    <property type="match status" value="1"/>
</dbReference>
<evidence type="ECO:0000259" key="1">
    <source>
        <dbReference type="PROSITE" id="PS50041"/>
    </source>
</evidence>
<dbReference type="SMART" id="SM00327">
    <property type="entry name" value="VWA"/>
    <property type="match status" value="1"/>
</dbReference>
<accession>A0A1I7XUF1</accession>
<protein>
    <submittedName>
        <fullName evidence="4">C-type lectin domain-containing protein</fullName>
    </submittedName>
</protein>